<feature type="modified residue" description="4-aspartylphosphate" evidence="1">
    <location>
        <position position="57"/>
    </location>
</feature>
<keyword evidence="1" id="KW-0597">Phosphoprotein</keyword>
<dbReference type="OrthoDB" id="673128at2"/>
<reference evidence="3 4" key="1">
    <citation type="submission" date="2019-08" db="EMBL/GenBank/DDBJ databases">
        <title>Genome sequence of Gillisia hiemivivida IC154 (type strain).</title>
        <authorList>
            <person name="Bowman J.P."/>
        </authorList>
    </citation>
    <scope>NUCLEOTIDE SEQUENCE [LARGE SCALE GENOMIC DNA]</scope>
    <source>
        <strain evidence="3 4">IC154</strain>
    </source>
</reference>
<protein>
    <submittedName>
        <fullName evidence="3">Response regulator</fullName>
    </submittedName>
</protein>
<sequence length="134" mass="15757">MLKVLIIDDDDIVRLVQGKLLQNCKVTKEPIKFKRAFEAVEYLNSASTEHHYLLMLDINMPIMNGWEFLDEIEKMSIKENVYVLMVSSSIDYNDKEKAKKYNKIINFIEKPITAKNCEQLKELPIFKPFFPQPN</sequence>
<evidence type="ECO:0000256" key="1">
    <source>
        <dbReference type="PROSITE-ProRule" id="PRU00169"/>
    </source>
</evidence>
<dbReference type="RefSeq" id="WP_146934786.1">
    <property type="nucleotide sequence ID" value="NZ_CBCSHZ010000036.1"/>
</dbReference>
<evidence type="ECO:0000259" key="2">
    <source>
        <dbReference type="PROSITE" id="PS50110"/>
    </source>
</evidence>
<evidence type="ECO:0000313" key="4">
    <source>
        <dbReference type="Proteomes" id="UP000321367"/>
    </source>
</evidence>
<keyword evidence="4" id="KW-1185">Reference proteome</keyword>
<dbReference type="InterPro" id="IPR001789">
    <property type="entry name" value="Sig_transdc_resp-reg_receiver"/>
</dbReference>
<accession>A0A5C6ZQG2</accession>
<organism evidence="3 4">
    <name type="scientific">Gillisia hiemivivida</name>
    <dbReference type="NCBI Taxonomy" id="291190"/>
    <lineage>
        <taxon>Bacteria</taxon>
        <taxon>Pseudomonadati</taxon>
        <taxon>Bacteroidota</taxon>
        <taxon>Flavobacteriia</taxon>
        <taxon>Flavobacteriales</taxon>
        <taxon>Flavobacteriaceae</taxon>
        <taxon>Gillisia</taxon>
    </lineage>
</organism>
<name>A0A5C6ZQG2_9FLAO</name>
<feature type="domain" description="Response regulatory" evidence="2">
    <location>
        <begin position="3"/>
        <end position="125"/>
    </location>
</feature>
<dbReference type="PANTHER" id="PTHR43228">
    <property type="entry name" value="TWO-COMPONENT RESPONSE REGULATOR"/>
    <property type="match status" value="1"/>
</dbReference>
<dbReference type="Pfam" id="PF00072">
    <property type="entry name" value="Response_reg"/>
    <property type="match status" value="1"/>
</dbReference>
<dbReference type="AlphaFoldDB" id="A0A5C6ZQG2"/>
<dbReference type="CDD" id="cd00156">
    <property type="entry name" value="REC"/>
    <property type="match status" value="1"/>
</dbReference>
<dbReference type="InterPro" id="IPR052048">
    <property type="entry name" value="ST_Response_Regulator"/>
</dbReference>
<dbReference type="PROSITE" id="PS50110">
    <property type="entry name" value="RESPONSE_REGULATORY"/>
    <property type="match status" value="1"/>
</dbReference>
<proteinExistence type="predicted"/>
<dbReference type="SUPFAM" id="SSF52172">
    <property type="entry name" value="CheY-like"/>
    <property type="match status" value="1"/>
</dbReference>
<evidence type="ECO:0000313" key="3">
    <source>
        <dbReference type="EMBL" id="TXD91837.1"/>
    </source>
</evidence>
<dbReference type="GO" id="GO:0000160">
    <property type="term" value="P:phosphorelay signal transduction system"/>
    <property type="evidence" value="ECO:0007669"/>
    <property type="project" value="InterPro"/>
</dbReference>
<dbReference type="InterPro" id="IPR011006">
    <property type="entry name" value="CheY-like_superfamily"/>
</dbReference>
<dbReference type="PANTHER" id="PTHR43228:SF1">
    <property type="entry name" value="TWO-COMPONENT RESPONSE REGULATOR ARR22"/>
    <property type="match status" value="1"/>
</dbReference>
<dbReference type="Gene3D" id="3.40.50.2300">
    <property type="match status" value="1"/>
</dbReference>
<dbReference type="EMBL" id="VORY01000032">
    <property type="protein sequence ID" value="TXD91837.1"/>
    <property type="molecule type" value="Genomic_DNA"/>
</dbReference>
<dbReference type="SMART" id="SM00448">
    <property type="entry name" value="REC"/>
    <property type="match status" value="1"/>
</dbReference>
<dbReference type="Proteomes" id="UP000321367">
    <property type="component" value="Unassembled WGS sequence"/>
</dbReference>
<comment type="caution">
    <text evidence="3">The sequence shown here is derived from an EMBL/GenBank/DDBJ whole genome shotgun (WGS) entry which is preliminary data.</text>
</comment>
<gene>
    <name evidence="3" type="ORF">ES724_15790</name>
</gene>